<dbReference type="Proteomes" id="UP000232883">
    <property type="component" value="Chromosome"/>
</dbReference>
<gene>
    <name evidence="1" type="ORF">CWM47_36905</name>
</gene>
<reference evidence="1 2" key="1">
    <citation type="submission" date="2017-11" db="EMBL/GenBank/DDBJ databases">
        <title>Taxonomic description and genome sequences of Spirosoma HA7 sp. nov., isolated from pollen microhabitat of Corylus avellana.</title>
        <authorList>
            <person name="Ambika Manirajan B."/>
            <person name="Suarez C."/>
            <person name="Ratering S."/>
            <person name="Geissler-Plaum R."/>
            <person name="Cardinale M."/>
            <person name="Sylvia S."/>
        </authorList>
    </citation>
    <scope>NUCLEOTIDE SEQUENCE [LARGE SCALE GENOMIC DNA]</scope>
    <source>
        <strain evidence="1 2">HA7</strain>
    </source>
</reference>
<dbReference type="AlphaFoldDB" id="A0A2K8ZAQ7"/>
<keyword evidence="2" id="KW-1185">Reference proteome</keyword>
<evidence type="ECO:0000313" key="1">
    <source>
        <dbReference type="EMBL" id="AUD06934.1"/>
    </source>
</evidence>
<dbReference type="KEGG" id="spir:CWM47_36905"/>
<organism evidence="1 2">
    <name type="scientific">Spirosoma pollinicola</name>
    <dbReference type="NCBI Taxonomy" id="2057025"/>
    <lineage>
        <taxon>Bacteria</taxon>
        <taxon>Pseudomonadati</taxon>
        <taxon>Bacteroidota</taxon>
        <taxon>Cytophagia</taxon>
        <taxon>Cytophagales</taxon>
        <taxon>Cytophagaceae</taxon>
        <taxon>Spirosoma</taxon>
    </lineage>
</organism>
<dbReference type="EMBL" id="CP025096">
    <property type="protein sequence ID" value="AUD06934.1"/>
    <property type="molecule type" value="Genomic_DNA"/>
</dbReference>
<sequence>MAVYLQNIFGSIVRFDKPLSSPFEEFTLSDARHVVIDQISRLTLRVKRDNAPQFIIINCTLLSNKGKVSSNVTSTWGDLIINVYIIG</sequence>
<protein>
    <submittedName>
        <fullName evidence="1">Uncharacterized protein</fullName>
    </submittedName>
</protein>
<evidence type="ECO:0000313" key="2">
    <source>
        <dbReference type="Proteomes" id="UP000232883"/>
    </source>
</evidence>
<accession>A0A2K8ZAQ7</accession>
<proteinExistence type="predicted"/>
<name>A0A2K8ZAQ7_9BACT</name>